<accession>A0A8J4RIN7</accession>
<reference evidence="1" key="1">
    <citation type="submission" date="2020-03" db="EMBL/GenBank/DDBJ databases">
        <title>Castanea mollissima Vanexum genome sequencing.</title>
        <authorList>
            <person name="Staton M."/>
        </authorList>
    </citation>
    <scope>NUCLEOTIDE SEQUENCE</scope>
    <source>
        <tissue evidence="1">Leaf</tissue>
    </source>
</reference>
<name>A0A8J4RIN7_9ROSI</name>
<protein>
    <submittedName>
        <fullName evidence="1">Uncharacterized protein</fullName>
    </submittedName>
</protein>
<evidence type="ECO:0000313" key="2">
    <source>
        <dbReference type="Proteomes" id="UP000737018"/>
    </source>
</evidence>
<comment type="caution">
    <text evidence="1">The sequence shown here is derived from an EMBL/GenBank/DDBJ whole genome shotgun (WGS) entry which is preliminary data.</text>
</comment>
<keyword evidence="2" id="KW-1185">Reference proteome</keyword>
<proteinExistence type="predicted"/>
<dbReference type="EMBL" id="JRKL02001280">
    <property type="protein sequence ID" value="KAF3964982.1"/>
    <property type="molecule type" value="Genomic_DNA"/>
</dbReference>
<organism evidence="1 2">
    <name type="scientific">Castanea mollissima</name>
    <name type="common">Chinese chestnut</name>
    <dbReference type="NCBI Taxonomy" id="60419"/>
    <lineage>
        <taxon>Eukaryota</taxon>
        <taxon>Viridiplantae</taxon>
        <taxon>Streptophyta</taxon>
        <taxon>Embryophyta</taxon>
        <taxon>Tracheophyta</taxon>
        <taxon>Spermatophyta</taxon>
        <taxon>Magnoliopsida</taxon>
        <taxon>eudicotyledons</taxon>
        <taxon>Gunneridae</taxon>
        <taxon>Pentapetalae</taxon>
        <taxon>rosids</taxon>
        <taxon>fabids</taxon>
        <taxon>Fagales</taxon>
        <taxon>Fagaceae</taxon>
        <taxon>Castanea</taxon>
    </lineage>
</organism>
<sequence length="154" mass="17348">MSVCPFSFAWGHKYCISLICLSCSHPLSYCCSISHQKKKNKKTKTRRFQLFALKVLFTLVSKGCRKSKNTSFKLAASRELLCSPMEGGAENVKKNLQTCGTKERELLSSPSGVSGKQPVPTSLIIWYPKEKKKKRKERAGHFQLFTLKANSSHC</sequence>
<evidence type="ECO:0000313" key="1">
    <source>
        <dbReference type="EMBL" id="KAF3964982.1"/>
    </source>
</evidence>
<gene>
    <name evidence="1" type="ORF">CMV_010786</name>
</gene>
<dbReference type="AlphaFoldDB" id="A0A8J4RIN7"/>
<dbReference type="Proteomes" id="UP000737018">
    <property type="component" value="Unassembled WGS sequence"/>
</dbReference>